<proteinExistence type="predicted"/>
<feature type="region of interest" description="Disordered" evidence="1">
    <location>
        <begin position="34"/>
        <end position="179"/>
    </location>
</feature>
<reference evidence="3 4" key="1">
    <citation type="submission" date="2024-10" db="EMBL/GenBank/DDBJ databases">
        <title>The Natural Products Discovery Center: Release of the First 8490 Sequenced Strains for Exploring Actinobacteria Biosynthetic Diversity.</title>
        <authorList>
            <person name="Kalkreuter E."/>
            <person name="Kautsar S.A."/>
            <person name="Yang D."/>
            <person name="Bader C.D."/>
            <person name="Teijaro C.N."/>
            <person name="Fluegel L."/>
            <person name="Davis C.M."/>
            <person name="Simpson J.R."/>
            <person name="Lauterbach L."/>
            <person name="Steele A.D."/>
            <person name="Gui C."/>
            <person name="Meng S."/>
            <person name="Li G."/>
            <person name="Viehrig K."/>
            <person name="Ye F."/>
            <person name="Su P."/>
            <person name="Kiefer A.F."/>
            <person name="Nichols A."/>
            <person name="Cepeda A.J."/>
            <person name="Yan W."/>
            <person name="Fan B."/>
            <person name="Jiang Y."/>
            <person name="Adhikari A."/>
            <person name="Zheng C.-J."/>
            <person name="Schuster L."/>
            <person name="Cowan T.M."/>
            <person name="Smanski M.J."/>
            <person name="Chevrette M.G."/>
            <person name="De Carvalho L.P.S."/>
            <person name="Shen B."/>
        </authorList>
    </citation>
    <scope>NUCLEOTIDE SEQUENCE [LARGE SCALE GENOMIC DNA]</scope>
    <source>
        <strain evidence="3 4">NPDC020602</strain>
    </source>
</reference>
<keyword evidence="2" id="KW-0732">Signal</keyword>
<feature type="compositionally biased region" description="Basic and acidic residues" evidence="1">
    <location>
        <begin position="67"/>
        <end position="114"/>
    </location>
</feature>
<evidence type="ECO:0000313" key="4">
    <source>
        <dbReference type="Proteomes" id="UP001611339"/>
    </source>
</evidence>
<comment type="caution">
    <text evidence="3">The sequence shown here is derived from an EMBL/GenBank/DDBJ whole genome shotgun (WGS) entry which is preliminary data.</text>
</comment>
<feature type="compositionally biased region" description="Gly residues" evidence="1">
    <location>
        <begin position="165"/>
        <end position="174"/>
    </location>
</feature>
<dbReference type="EMBL" id="JBIRUI010000001">
    <property type="protein sequence ID" value="MFI1712576.1"/>
    <property type="molecule type" value="Genomic_DNA"/>
</dbReference>
<evidence type="ECO:0000256" key="2">
    <source>
        <dbReference type="SAM" id="SignalP"/>
    </source>
</evidence>
<organism evidence="3 4">
    <name type="scientific">Streptomyces litmocidini</name>
    <dbReference type="NCBI Taxonomy" id="67318"/>
    <lineage>
        <taxon>Bacteria</taxon>
        <taxon>Bacillati</taxon>
        <taxon>Actinomycetota</taxon>
        <taxon>Actinomycetes</taxon>
        <taxon>Kitasatosporales</taxon>
        <taxon>Streptomycetaceae</taxon>
        <taxon>Streptomyces</taxon>
    </lineage>
</organism>
<dbReference type="Proteomes" id="UP001611339">
    <property type="component" value="Unassembled WGS sequence"/>
</dbReference>
<feature type="compositionally biased region" description="Basic and acidic residues" evidence="1">
    <location>
        <begin position="131"/>
        <end position="162"/>
    </location>
</feature>
<evidence type="ECO:0000256" key="1">
    <source>
        <dbReference type="SAM" id="MobiDB-lite"/>
    </source>
</evidence>
<protein>
    <submittedName>
        <fullName evidence="3">Uncharacterized protein</fullName>
    </submittedName>
</protein>
<feature type="compositionally biased region" description="Basic and acidic residues" evidence="1">
    <location>
        <begin position="34"/>
        <end position="50"/>
    </location>
</feature>
<gene>
    <name evidence="3" type="ORF">ACH407_03175</name>
</gene>
<keyword evidence="4" id="KW-1185">Reference proteome</keyword>
<accession>A0ABW7TZE4</accession>
<sequence length="205" mass="21586">MRSARILFAATATAAALAMTAPGAYALTAGDEWSKDDSAHSWEKDHDKPHGGMHTGSGALSLLSGDEWSKEHDMDENGKKDHDKGKEHEKGKDHEKDGEHEKGGEHEKDYDKPHGGVHTGGGALTVVNGDDWSKPESDSSSKSEEEKKDHDKDWSKEHEKPKGGVHTGGGGLASGGSNVTGALVLAGGVAAFALYRRKKAADAAA</sequence>
<evidence type="ECO:0000313" key="3">
    <source>
        <dbReference type="EMBL" id="MFI1712576.1"/>
    </source>
</evidence>
<name>A0ABW7TZE4_9ACTN</name>
<feature type="chain" id="PRO_5045773829" evidence="2">
    <location>
        <begin position="27"/>
        <end position="205"/>
    </location>
</feature>
<feature type="signal peptide" evidence="2">
    <location>
        <begin position="1"/>
        <end position="26"/>
    </location>
</feature>
<dbReference type="RefSeq" id="WP_398706938.1">
    <property type="nucleotide sequence ID" value="NZ_JBIRUI010000001.1"/>
</dbReference>